<evidence type="ECO:0000259" key="2">
    <source>
        <dbReference type="Pfam" id="PF01408"/>
    </source>
</evidence>
<dbReference type="Proteomes" id="UP001205748">
    <property type="component" value="Unassembled WGS sequence"/>
</dbReference>
<reference evidence="4" key="1">
    <citation type="submission" date="2022-07" db="EMBL/GenBank/DDBJ databases">
        <title>Enhanced cultured diversity of the mouse gut microbiota enables custom-made synthetic communities.</title>
        <authorList>
            <person name="Afrizal A."/>
        </authorList>
    </citation>
    <scope>NUCLEOTIDE SEQUENCE</scope>
    <source>
        <strain evidence="4">DSM 28593</strain>
    </source>
</reference>
<proteinExistence type="predicted"/>
<dbReference type="SUPFAM" id="SSF51735">
    <property type="entry name" value="NAD(P)-binding Rossmann-fold domains"/>
    <property type="match status" value="1"/>
</dbReference>
<gene>
    <name evidence="4" type="ORF">NSA47_05110</name>
</gene>
<feature type="domain" description="Gfo/Idh/MocA-like oxidoreductase N-terminal" evidence="2">
    <location>
        <begin position="3"/>
        <end position="122"/>
    </location>
</feature>
<dbReference type="Pfam" id="PF22725">
    <property type="entry name" value="GFO_IDH_MocA_C3"/>
    <property type="match status" value="1"/>
</dbReference>
<dbReference type="Gene3D" id="3.40.50.720">
    <property type="entry name" value="NAD(P)-binding Rossmann-like Domain"/>
    <property type="match status" value="1"/>
</dbReference>
<evidence type="ECO:0000256" key="1">
    <source>
        <dbReference type="ARBA" id="ARBA00023002"/>
    </source>
</evidence>
<dbReference type="PRINTS" id="PR01775">
    <property type="entry name" value="GLFROXRDTASE"/>
</dbReference>
<dbReference type="InterPro" id="IPR036291">
    <property type="entry name" value="NAD(P)-bd_dom_sf"/>
</dbReference>
<dbReference type="SUPFAM" id="SSF55347">
    <property type="entry name" value="Glyceraldehyde-3-phosphate dehydrogenase-like, C-terminal domain"/>
    <property type="match status" value="1"/>
</dbReference>
<comment type="caution">
    <text evidence="4">The sequence shown here is derived from an EMBL/GenBank/DDBJ whole genome shotgun (WGS) entry which is preliminary data.</text>
</comment>
<dbReference type="InterPro" id="IPR008354">
    <property type="entry name" value="Glc-Fru_OxRdtase_bac"/>
</dbReference>
<feature type="domain" description="GFO/IDH/MocA-like oxidoreductase" evidence="3">
    <location>
        <begin position="131"/>
        <end position="263"/>
    </location>
</feature>
<dbReference type="InterPro" id="IPR055170">
    <property type="entry name" value="GFO_IDH_MocA-like_dom"/>
</dbReference>
<dbReference type="Gene3D" id="3.30.360.10">
    <property type="entry name" value="Dihydrodipicolinate Reductase, domain 2"/>
    <property type="match status" value="1"/>
</dbReference>
<dbReference type="PANTHER" id="PTHR43818">
    <property type="entry name" value="BCDNA.GH03377"/>
    <property type="match status" value="1"/>
</dbReference>
<sequence>MKVKIGIIGCGKIAQVRHIPEYKENKNAEIVGFYGRNEDRTQKMVEKYGGKSYTSYEELLANPGIDAVSICTANHVHAEMAIAALKAGKHVLCEKPMATRLEDCEKMVEVAKRTGKLLMIGHNQRYAKAHDKAKKLIQEGVIGEIITFKTTFGHGGPETWSIDPGKNVWFFRKSEAGLGAIGDLGIHKTDLIQFLTGQVVVETTAKLVTLHKKDAQGHPIGVEDNAFCIYRMSGGIVGTMTASWNYYGPEDNSTILYGTKGIMHIYDDAQYSIKIMLKNGENIYYDIDQIQTNDNQSKSGVIDHFVECLVENKEPEISGTEALKAMRAVFASMESSKTGRTVVVQQY</sequence>
<name>A0AAE3KZJ0_9FIRM</name>
<evidence type="ECO:0000259" key="3">
    <source>
        <dbReference type="Pfam" id="PF22725"/>
    </source>
</evidence>
<keyword evidence="1" id="KW-0560">Oxidoreductase</keyword>
<dbReference type="PANTHER" id="PTHR43818:SF11">
    <property type="entry name" value="BCDNA.GH03377"/>
    <property type="match status" value="1"/>
</dbReference>
<dbReference type="Pfam" id="PF01408">
    <property type="entry name" value="GFO_IDH_MocA"/>
    <property type="match status" value="1"/>
</dbReference>
<evidence type="ECO:0000313" key="5">
    <source>
        <dbReference type="Proteomes" id="UP001205748"/>
    </source>
</evidence>
<protein>
    <submittedName>
        <fullName evidence="4">Gfo/Idh/MocA family oxidoreductase</fullName>
    </submittedName>
</protein>
<dbReference type="InterPro" id="IPR050463">
    <property type="entry name" value="Gfo/Idh/MocA_oxidrdct_glycsds"/>
</dbReference>
<evidence type="ECO:0000313" key="4">
    <source>
        <dbReference type="EMBL" id="MCR1898367.1"/>
    </source>
</evidence>
<dbReference type="EMBL" id="JANKAS010000003">
    <property type="protein sequence ID" value="MCR1898367.1"/>
    <property type="molecule type" value="Genomic_DNA"/>
</dbReference>
<accession>A0AAE3KZJ0</accession>
<dbReference type="InterPro" id="IPR000683">
    <property type="entry name" value="Gfo/Idh/MocA-like_OxRdtase_N"/>
</dbReference>
<dbReference type="GO" id="GO:0000166">
    <property type="term" value="F:nucleotide binding"/>
    <property type="evidence" value="ECO:0007669"/>
    <property type="project" value="InterPro"/>
</dbReference>
<keyword evidence="5" id="KW-1185">Reference proteome</keyword>
<dbReference type="GO" id="GO:0016491">
    <property type="term" value="F:oxidoreductase activity"/>
    <property type="evidence" value="ECO:0007669"/>
    <property type="project" value="UniProtKB-KW"/>
</dbReference>
<dbReference type="AlphaFoldDB" id="A0AAE3KZJ0"/>
<dbReference type="RefSeq" id="WP_257529837.1">
    <property type="nucleotide sequence ID" value="NZ_JANKAS010000003.1"/>
</dbReference>
<organism evidence="4 5">
    <name type="scientific">Irregularibacter muris</name>
    <dbReference type="NCBI Taxonomy" id="1796619"/>
    <lineage>
        <taxon>Bacteria</taxon>
        <taxon>Bacillati</taxon>
        <taxon>Bacillota</taxon>
        <taxon>Clostridia</taxon>
        <taxon>Eubacteriales</taxon>
        <taxon>Eubacteriaceae</taxon>
        <taxon>Irregularibacter</taxon>
    </lineage>
</organism>